<organism evidence="2 3">
    <name type="scientific">Pelomonas dachongensis</name>
    <dbReference type="NCBI Taxonomy" id="3299029"/>
    <lineage>
        <taxon>Bacteria</taxon>
        <taxon>Pseudomonadati</taxon>
        <taxon>Pseudomonadota</taxon>
        <taxon>Betaproteobacteria</taxon>
        <taxon>Burkholderiales</taxon>
        <taxon>Sphaerotilaceae</taxon>
        <taxon>Roseateles</taxon>
    </lineage>
</organism>
<protein>
    <submittedName>
        <fullName evidence="2">Uncharacterized protein</fullName>
    </submittedName>
</protein>
<evidence type="ECO:0000313" key="2">
    <source>
        <dbReference type="EMBL" id="MFG6416126.1"/>
    </source>
</evidence>
<reference evidence="2 3" key="1">
    <citation type="submission" date="2024-09" db="EMBL/GenBank/DDBJ databases">
        <title>Novel species of the genus Pelomonas and Roseateles isolated from streams.</title>
        <authorList>
            <person name="Lu H."/>
        </authorList>
    </citation>
    <scope>NUCLEOTIDE SEQUENCE [LARGE SCALE GENOMIC DNA]</scope>
    <source>
        <strain evidence="2 3">DC23W</strain>
    </source>
</reference>
<sequence length="111" mass="12266">MTDALDRSSSPRHAPADSGVLARVPGQYIAQASKSLPDPACALDDEMSVEIDAERVGRVRLTFRRQRYSRPLGKVSYFSWLCRHAENVTDPSTQDPPGSRHILQCPSETSP</sequence>
<accession>A0ABW7ERI3</accession>
<feature type="region of interest" description="Disordered" evidence="1">
    <location>
        <begin position="88"/>
        <end position="111"/>
    </location>
</feature>
<proteinExistence type="predicted"/>
<dbReference type="RefSeq" id="WP_394472193.1">
    <property type="nucleotide sequence ID" value="NZ_JBIGHY010000007.1"/>
</dbReference>
<evidence type="ECO:0000256" key="1">
    <source>
        <dbReference type="SAM" id="MobiDB-lite"/>
    </source>
</evidence>
<dbReference type="Proteomes" id="UP001606300">
    <property type="component" value="Unassembled WGS sequence"/>
</dbReference>
<keyword evidence="3" id="KW-1185">Reference proteome</keyword>
<name>A0ABW7ERI3_9BURK</name>
<comment type="caution">
    <text evidence="2">The sequence shown here is derived from an EMBL/GenBank/DDBJ whole genome shotgun (WGS) entry which is preliminary data.</text>
</comment>
<evidence type="ECO:0000313" key="3">
    <source>
        <dbReference type="Proteomes" id="UP001606300"/>
    </source>
</evidence>
<dbReference type="EMBL" id="JBIGHY010000007">
    <property type="protein sequence ID" value="MFG6416126.1"/>
    <property type="molecule type" value="Genomic_DNA"/>
</dbReference>
<gene>
    <name evidence="2" type="ORF">ACG02S_19705</name>
</gene>
<feature type="region of interest" description="Disordered" evidence="1">
    <location>
        <begin position="1"/>
        <end position="22"/>
    </location>
</feature>